<feature type="region of interest" description="Disordered" evidence="4">
    <location>
        <begin position="26"/>
        <end position="64"/>
    </location>
</feature>
<evidence type="ECO:0000256" key="5">
    <source>
        <dbReference type="SAM" id="SignalP"/>
    </source>
</evidence>
<dbReference type="SUPFAM" id="SSF50199">
    <property type="entry name" value="Staphylococcal nuclease"/>
    <property type="match status" value="1"/>
</dbReference>
<dbReference type="RefSeq" id="WP_148979860.1">
    <property type="nucleotide sequence ID" value="NZ_JBNILM010000005.1"/>
</dbReference>
<proteinExistence type="predicted"/>
<comment type="caution">
    <text evidence="7">The sequence shown here is derived from an EMBL/GenBank/DDBJ whole genome shotgun (WGS) entry which is preliminary data.</text>
</comment>
<reference evidence="7 8" key="1">
    <citation type="submission" date="2019-08" db="EMBL/GenBank/DDBJ databases">
        <title>Bacillus genomes from the desert of Cuatro Cienegas, Coahuila.</title>
        <authorList>
            <person name="Olmedo-Alvarez G."/>
        </authorList>
    </citation>
    <scope>NUCLEOTIDE SEQUENCE [LARGE SCALE GENOMIC DNA]</scope>
    <source>
        <strain evidence="7 8">CH98b_3T</strain>
    </source>
</reference>
<evidence type="ECO:0000256" key="3">
    <source>
        <dbReference type="ARBA" id="ARBA00022801"/>
    </source>
</evidence>
<dbReference type="PANTHER" id="PTHR12302">
    <property type="entry name" value="EBNA2 BINDING PROTEIN P100"/>
    <property type="match status" value="1"/>
</dbReference>
<dbReference type="PROSITE" id="PS50830">
    <property type="entry name" value="TNASE_3"/>
    <property type="match status" value="1"/>
</dbReference>
<keyword evidence="2" id="KW-0255">Endonuclease</keyword>
<dbReference type="EMBL" id="VTET01000007">
    <property type="protein sequence ID" value="TYS71311.1"/>
    <property type="molecule type" value="Genomic_DNA"/>
</dbReference>
<feature type="chain" id="PRO_5023089530" evidence="5">
    <location>
        <begin position="26"/>
        <end position="279"/>
    </location>
</feature>
<sequence length="279" mass="31795">MKIKFCSWVLILVLLLAGCSLDEGSAPVTENDPPKTEQEQVEPQQVDEEDSAENNTEIFEKEDTEYERAEVPLVRVIDGDTIKVIINNKEENIRFLLVDTPETNHPRMDSPQPFGHDAKNFMEEFMEGGKVEIELDVSERDHYGRILAYVYVNGVSAQEELLKRGLARVAYIFPPNTRYVDTYQAIQEKAQAEAIGIWSVENYAQEDGFYPEFVEDPELKAPTEENPVTDNCTVKGNISSSGEKIYHVETGAYYDRTIPEECFNTEEEAETAGYRKSMR</sequence>
<evidence type="ECO:0000256" key="2">
    <source>
        <dbReference type="ARBA" id="ARBA00022759"/>
    </source>
</evidence>
<dbReference type="Proteomes" id="UP000324517">
    <property type="component" value="Unassembled WGS sequence"/>
</dbReference>
<dbReference type="PANTHER" id="PTHR12302:SF3">
    <property type="entry name" value="SERINE_THREONINE-PROTEIN KINASE 31"/>
    <property type="match status" value="1"/>
</dbReference>
<organism evidence="7 8">
    <name type="scientific">Sutcliffiella horikoshii</name>
    <dbReference type="NCBI Taxonomy" id="79883"/>
    <lineage>
        <taxon>Bacteria</taxon>
        <taxon>Bacillati</taxon>
        <taxon>Bacillota</taxon>
        <taxon>Bacilli</taxon>
        <taxon>Bacillales</taxon>
        <taxon>Bacillaceae</taxon>
        <taxon>Sutcliffiella</taxon>
    </lineage>
</organism>
<dbReference type="OrthoDB" id="4376109at2"/>
<dbReference type="InterPro" id="IPR016071">
    <property type="entry name" value="Staphylococal_nuclease_OB-fold"/>
</dbReference>
<dbReference type="CDD" id="cd00175">
    <property type="entry name" value="SNc"/>
    <property type="match status" value="1"/>
</dbReference>
<keyword evidence="1" id="KW-0540">Nuclease</keyword>
<feature type="signal peptide" evidence="5">
    <location>
        <begin position="1"/>
        <end position="25"/>
    </location>
</feature>
<dbReference type="AlphaFoldDB" id="A0A5D4T8T1"/>
<dbReference type="Pfam" id="PF00565">
    <property type="entry name" value="SNase"/>
    <property type="match status" value="1"/>
</dbReference>
<dbReference type="SMART" id="SM00318">
    <property type="entry name" value="SNc"/>
    <property type="match status" value="1"/>
</dbReference>
<dbReference type="PROSITE" id="PS51257">
    <property type="entry name" value="PROKAR_LIPOPROTEIN"/>
    <property type="match status" value="1"/>
</dbReference>
<keyword evidence="3" id="KW-0378">Hydrolase</keyword>
<keyword evidence="5" id="KW-0732">Signal</keyword>
<dbReference type="GO" id="GO:0016787">
    <property type="term" value="F:hydrolase activity"/>
    <property type="evidence" value="ECO:0007669"/>
    <property type="project" value="UniProtKB-KW"/>
</dbReference>
<dbReference type="InterPro" id="IPR035437">
    <property type="entry name" value="SNase_OB-fold_sf"/>
</dbReference>
<dbReference type="Gene3D" id="2.40.50.90">
    <property type="match status" value="1"/>
</dbReference>
<protein>
    <submittedName>
        <fullName evidence="7">Nuclease</fullName>
    </submittedName>
</protein>
<accession>A0A5D4T8T1</accession>
<evidence type="ECO:0000313" key="8">
    <source>
        <dbReference type="Proteomes" id="UP000324517"/>
    </source>
</evidence>
<name>A0A5D4T8T1_9BACI</name>
<evidence type="ECO:0000256" key="1">
    <source>
        <dbReference type="ARBA" id="ARBA00022722"/>
    </source>
</evidence>
<evidence type="ECO:0000259" key="6">
    <source>
        <dbReference type="PROSITE" id="PS50830"/>
    </source>
</evidence>
<dbReference type="GO" id="GO:0004519">
    <property type="term" value="F:endonuclease activity"/>
    <property type="evidence" value="ECO:0007669"/>
    <property type="project" value="UniProtKB-KW"/>
</dbReference>
<feature type="domain" description="TNase-like" evidence="6">
    <location>
        <begin position="67"/>
        <end position="200"/>
    </location>
</feature>
<gene>
    <name evidence="7" type="ORF">FZC75_14920</name>
</gene>
<evidence type="ECO:0000313" key="7">
    <source>
        <dbReference type="EMBL" id="TYS71311.1"/>
    </source>
</evidence>
<evidence type="ECO:0000256" key="4">
    <source>
        <dbReference type="SAM" id="MobiDB-lite"/>
    </source>
</evidence>